<dbReference type="GO" id="GO:0005886">
    <property type="term" value="C:plasma membrane"/>
    <property type="evidence" value="ECO:0007669"/>
    <property type="project" value="UniProtKB-SubCell"/>
</dbReference>
<comment type="similarity">
    <text evidence="6">Belongs to the binding-protein-dependent transport system permease family.</text>
</comment>
<feature type="transmembrane region" description="Helical" evidence="6">
    <location>
        <begin position="186"/>
        <end position="207"/>
    </location>
</feature>
<protein>
    <submittedName>
        <fullName evidence="8">Binding-protein-dependent transport systems inner membrane component</fullName>
    </submittedName>
</protein>
<evidence type="ECO:0000256" key="5">
    <source>
        <dbReference type="ARBA" id="ARBA00023136"/>
    </source>
</evidence>
<feature type="domain" description="ABC transmembrane type-1" evidence="7">
    <location>
        <begin position="38"/>
        <end position="242"/>
    </location>
</feature>
<proteinExistence type="inferred from homology"/>
<organism evidence="8 9">
    <name type="scientific">Pseudofrankia inefficax (strain DSM 45817 / CECT 9037 / DDB 130130 / EuI1c)</name>
    <name type="common">Frankia inefficax</name>
    <dbReference type="NCBI Taxonomy" id="298654"/>
    <lineage>
        <taxon>Bacteria</taxon>
        <taxon>Bacillati</taxon>
        <taxon>Actinomycetota</taxon>
        <taxon>Actinomycetes</taxon>
        <taxon>Frankiales</taxon>
        <taxon>Frankiaceae</taxon>
        <taxon>Pseudofrankia</taxon>
    </lineage>
</organism>
<evidence type="ECO:0000259" key="7">
    <source>
        <dbReference type="PROSITE" id="PS50928"/>
    </source>
</evidence>
<evidence type="ECO:0000256" key="2">
    <source>
        <dbReference type="ARBA" id="ARBA00022448"/>
    </source>
</evidence>
<keyword evidence="5 6" id="KW-0472">Membrane</keyword>
<keyword evidence="3 6" id="KW-0812">Transmembrane</keyword>
<evidence type="ECO:0000256" key="4">
    <source>
        <dbReference type="ARBA" id="ARBA00022989"/>
    </source>
</evidence>
<keyword evidence="4 6" id="KW-1133">Transmembrane helix</keyword>
<feature type="transmembrane region" description="Helical" evidence="6">
    <location>
        <begin position="12"/>
        <end position="30"/>
    </location>
</feature>
<dbReference type="PROSITE" id="PS50928">
    <property type="entry name" value="ABC_TM1"/>
    <property type="match status" value="1"/>
</dbReference>
<evidence type="ECO:0000256" key="6">
    <source>
        <dbReference type="RuleBase" id="RU363032"/>
    </source>
</evidence>
<reference evidence="8 9" key="1">
    <citation type="submission" date="2010-10" db="EMBL/GenBank/DDBJ databases">
        <title>Complete sequence of Frankia sp. EuI1c.</title>
        <authorList>
            <consortium name="US DOE Joint Genome Institute"/>
            <person name="Lucas S."/>
            <person name="Copeland A."/>
            <person name="Lapidus A."/>
            <person name="Cheng J.-F."/>
            <person name="Bruce D."/>
            <person name="Goodwin L."/>
            <person name="Pitluck S."/>
            <person name="Chertkov O."/>
            <person name="Detter J.C."/>
            <person name="Han C."/>
            <person name="Tapia R."/>
            <person name="Land M."/>
            <person name="Hauser L."/>
            <person name="Jeffries C."/>
            <person name="Kyrpides N."/>
            <person name="Ivanova N."/>
            <person name="Mikhailova N."/>
            <person name="Beauchemin N."/>
            <person name="Sen A."/>
            <person name="Sur S.A."/>
            <person name="Gtari M."/>
            <person name="Wall L."/>
            <person name="Tisa L."/>
            <person name="Woyke T."/>
        </authorList>
    </citation>
    <scope>NUCLEOTIDE SEQUENCE [LARGE SCALE GENOMIC DNA]</scope>
    <source>
        <strain evidence="9">DSM 45817 / CECT 9037 / EuI1c</strain>
    </source>
</reference>
<dbReference type="AlphaFoldDB" id="E3J3J0"/>
<dbReference type="GO" id="GO:0055085">
    <property type="term" value="P:transmembrane transport"/>
    <property type="evidence" value="ECO:0007669"/>
    <property type="project" value="InterPro"/>
</dbReference>
<dbReference type="eggNOG" id="COG1174">
    <property type="taxonomic scope" value="Bacteria"/>
</dbReference>
<dbReference type="RefSeq" id="WP_013421315.1">
    <property type="nucleotide sequence ID" value="NC_014666.1"/>
</dbReference>
<dbReference type="EMBL" id="CP002299">
    <property type="protein sequence ID" value="ADP78192.1"/>
    <property type="molecule type" value="Genomic_DNA"/>
</dbReference>
<gene>
    <name evidence="8" type="ordered locus">FraEuI1c_0104</name>
</gene>
<dbReference type="HOGENOM" id="CLU_046113_7_1_11"/>
<keyword evidence="9" id="KW-1185">Reference proteome</keyword>
<accession>E3J3J0</accession>
<dbReference type="KEGG" id="fri:FraEuI1c_0104"/>
<evidence type="ECO:0000313" key="9">
    <source>
        <dbReference type="Proteomes" id="UP000002484"/>
    </source>
</evidence>
<dbReference type="Proteomes" id="UP000002484">
    <property type="component" value="Chromosome"/>
</dbReference>
<evidence type="ECO:0000313" key="8">
    <source>
        <dbReference type="EMBL" id="ADP78192.1"/>
    </source>
</evidence>
<name>E3J3J0_PSEI1</name>
<dbReference type="InParanoid" id="E3J3J0"/>
<dbReference type="Pfam" id="PF00528">
    <property type="entry name" value="BPD_transp_1"/>
    <property type="match status" value="1"/>
</dbReference>
<dbReference type="PANTHER" id="PTHR30177">
    <property type="entry name" value="GLYCINE BETAINE/L-PROLINE TRANSPORT SYSTEM PERMEASE PROTEIN PROW"/>
    <property type="match status" value="1"/>
</dbReference>
<feature type="transmembrane region" description="Helical" evidence="6">
    <location>
        <begin position="42"/>
        <end position="64"/>
    </location>
</feature>
<evidence type="ECO:0000256" key="3">
    <source>
        <dbReference type="ARBA" id="ARBA00022692"/>
    </source>
</evidence>
<dbReference type="CDD" id="cd06261">
    <property type="entry name" value="TM_PBP2"/>
    <property type="match status" value="1"/>
</dbReference>
<dbReference type="Gene3D" id="1.10.3720.10">
    <property type="entry name" value="MetI-like"/>
    <property type="match status" value="1"/>
</dbReference>
<evidence type="ECO:0000256" key="1">
    <source>
        <dbReference type="ARBA" id="ARBA00004141"/>
    </source>
</evidence>
<dbReference type="GO" id="GO:0031460">
    <property type="term" value="P:glycine betaine transport"/>
    <property type="evidence" value="ECO:0007669"/>
    <property type="project" value="TreeGrafter"/>
</dbReference>
<dbReference type="STRING" id="298654.FraEuI1c_0104"/>
<dbReference type="InterPro" id="IPR051204">
    <property type="entry name" value="ABC_transp_perm/SBD"/>
</dbReference>
<comment type="subcellular location">
    <subcellularLocation>
        <location evidence="6">Cell membrane</location>
        <topology evidence="6">Multi-pass membrane protein</topology>
    </subcellularLocation>
    <subcellularLocation>
        <location evidence="1">Membrane</location>
        <topology evidence="1">Multi-pass membrane protein</topology>
    </subcellularLocation>
</comment>
<dbReference type="InterPro" id="IPR000515">
    <property type="entry name" value="MetI-like"/>
</dbReference>
<feature type="transmembrane region" description="Helical" evidence="6">
    <location>
        <begin position="70"/>
        <end position="96"/>
    </location>
</feature>
<dbReference type="PANTHER" id="PTHR30177:SF33">
    <property type="entry name" value="POSSIBLE OSMOPROTECTANT (GLYCINE BETAINE_CARNITINE_CHOLINE_L-PROLINE) TRANSPORT INTEGRAL MEMBRANE PROTEIN ABC TRANSPORTER PROZ"/>
    <property type="match status" value="1"/>
</dbReference>
<keyword evidence="2 6" id="KW-0813">Transport</keyword>
<dbReference type="FunCoup" id="E3J3J0">
    <property type="interactions" value="65"/>
</dbReference>
<feature type="transmembrane region" description="Helical" evidence="6">
    <location>
        <begin position="117"/>
        <end position="139"/>
    </location>
</feature>
<dbReference type="SUPFAM" id="SSF161098">
    <property type="entry name" value="MetI-like"/>
    <property type="match status" value="1"/>
</dbReference>
<feature type="transmembrane region" description="Helical" evidence="6">
    <location>
        <begin position="219"/>
        <end position="242"/>
    </location>
</feature>
<dbReference type="InterPro" id="IPR035906">
    <property type="entry name" value="MetI-like_sf"/>
</dbReference>
<sequence>MSAATTLASSNLPSLGLVPGWLTTASHWWGPHGLLVSLREHVLYTVVAVVVAMIIAVPIGLLVGHTGRGGFAIAGLANAIRAVPAFGLLILLYVVVSPKIHYHGSISWLVPRGAFGSLIPVEAMLVVLAIPPILTNTYAGVQGVDPDVRDAARGMGMRGWQVVTRVELPIALPLVLAGVRSAVLQVIATATIAGYLPFLGGLGYQIFINGLPQINDPDVGYPAMIGAALLVAVLAVVADLLLLGLQRLVVSRGIAGRYRTTLPAPVPPASAAPPASAEI</sequence>